<dbReference type="SUPFAM" id="SSF69618">
    <property type="entry name" value="HemD-like"/>
    <property type="match status" value="1"/>
</dbReference>
<protein>
    <submittedName>
        <fullName evidence="2">Uroporphyrinogen-III synthase</fullName>
    </submittedName>
</protein>
<keyword evidence="3" id="KW-1185">Reference proteome</keyword>
<organism evidence="2 3">
    <name type="scientific">Flavobacterium tibetense</name>
    <dbReference type="NCBI Taxonomy" id="2233533"/>
    <lineage>
        <taxon>Bacteria</taxon>
        <taxon>Pseudomonadati</taxon>
        <taxon>Bacteroidota</taxon>
        <taxon>Flavobacteriia</taxon>
        <taxon>Flavobacteriales</taxon>
        <taxon>Flavobacteriaceae</taxon>
        <taxon>Flavobacterium</taxon>
    </lineage>
</organism>
<dbReference type="GO" id="GO:0004852">
    <property type="term" value="F:uroporphyrinogen-III synthase activity"/>
    <property type="evidence" value="ECO:0007669"/>
    <property type="project" value="InterPro"/>
</dbReference>
<dbReference type="EMBL" id="QLST01000001">
    <property type="protein sequence ID" value="RBA29778.1"/>
    <property type="molecule type" value="Genomic_DNA"/>
</dbReference>
<comment type="caution">
    <text evidence="2">The sequence shown here is derived from an EMBL/GenBank/DDBJ whole genome shotgun (WGS) entry which is preliminary data.</text>
</comment>
<proteinExistence type="predicted"/>
<dbReference type="InterPro" id="IPR039793">
    <property type="entry name" value="UROS/Hem4"/>
</dbReference>
<dbReference type="Gene3D" id="3.40.50.10090">
    <property type="match status" value="2"/>
</dbReference>
<reference evidence="2 3" key="1">
    <citation type="submission" date="2018-06" db="EMBL/GenBank/DDBJ databases">
        <title>Flavobacterium tibetense sp. nov., isolated from a wetland YonghuCo on Tibetan Plateau.</title>
        <authorList>
            <person name="Xing P."/>
            <person name="Phurbu D."/>
            <person name="Lu H."/>
        </authorList>
    </citation>
    <scope>NUCLEOTIDE SEQUENCE [LARGE SCALE GENOMIC DNA]</scope>
    <source>
        <strain evidence="2 3">YH5</strain>
    </source>
</reference>
<evidence type="ECO:0000313" key="2">
    <source>
        <dbReference type="EMBL" id="RBA29778.1"/>
    </source>
</evidence>
<dbReference type="InterPro" id="IPR036108">
    <property type="entry name" value="4pyrrol_syn_uPrphyn_synt_sf"/>
</dbReference>
<gene>
    <name evidence="2" type="ORF">DPN68_00675</name>
</gene>
<evidence type="ECO:0000259" key="1">
    <source>
        <dbReference type="Pfam" id="PF02602"/>
    </source>
</evidence>
<evidence type="ECO:0000313" key="3">
    <source>
        <dbReference type="Proteomes" id="UP000253319"/>
    </source>
</evidence>
<dbReference type="Pfam" id="PF02602">
    <property type="entry name" value="HEM4"/>
    <property type="match status" value="1"/>
</dbReference>
<dbReference type="GO" id="GO:0005829">
    <property type="term" value="C:cytosol"/>
    <property type="evidence" value="ECO:0007669"/>
    <property type="project" value="TreeGrafter"/>
</dbReference>
<dbReference type="InterPro" id="IPR003754">
    <property type="entry name" value="4pyrrol_synth_uPrphyn_synth"/>
</dbReference>
<dbReference type="RefSeq" id="WP_113987660.1">
    <property type="nucleotide sequence ID" value="NZ_QLST01000001.1"/>
</dbReference>
<dbReference type="AlphaFoldDB" id="A0A365P581"/>
<sequence length="217" mass="24908">MSIVIVTKKLTKKQRNKFPDGDFQLIEHNFIRTKKTAFSVEKNHEVVVFTSKNGVKSVWKQKREILENKTIICVGTKTKTFIEKKGFQVDETADYAEDLIGIIDQKYKGKTFTFFCGNIRRNTIPNYFKENQIAFEEVIVYETETHSKTISGNFDGILFFSPSAIASFLEKNELKNETCFCIGTTTAKALESRTKNILIASKPTVENVIDEVIKFYK</sequence>
<accession>A0A365P581</accession>
<dbReference type="Proteomes" id="UP000253319">
    <property type="component" value="Unassembled WGS sequence"/>
</dbReference>
<feature type="domain" description="Tetrapyrrole biosynthesis uroporphyrinogen III synthase" evidence="1">
    <location>
        <begin position="40"/>
        <end position="209"/>
    </location>
</feature>
<dbReference type="CDD" id="cd06578">
    <property type="entry name" value="HemD"/>
    <property type="match status" value="1"/>
</dbReference>
<dbReference type="PANTHER" id="PTHR12390:SF0">
    <property type="entry name" value="UROPORPHYRINOGEN-III SYNTHASE"/>
    <property type="match status" value="1"/>
</dbReference>
<dbReference type="PANTHER" id="PTHR12390">
    <property type="entry name" value="UROPORPHYRINOGEN III SYNTHASE"/>
    <property type="match status" value="1"/>
</dbReference>
<name>A0A365P581_9FLAO</name>
<dbReference type="OrthoDB" id="1523900at2"/>
<dbReference type="GO" id="GO:0006780">
    <property type="term" value="P:uroporphyrinogen III biosynthetic process"/>
    <property type="evidence" value="ECO:0007669"/>
    <property type="project" value="InterPro"/>
</dbReference>